<dbReference type="GO" id="GO:0008092">
    <property type="term" value="F:cytoskeletal protein binding"/>
    <property type="evidence" value="ECO:0007669"/>
    <property type="project" value="InterPro"/>
</dbReference>
<dbReference type="Proteomes" id="UP000799302">
    <property type="component" value="Unassembled WGS sequence"/>
</dbReference>
<evidence type="ECO:0000313" key="3">
    <source>
        <dbReference type="Proteomes" id="UP000799302"/>
    </source>
</evidence>
<dbReference type="GO" id="GO:0043130">
    <property type="term" value="F:ubiquitin binding"/>
    <property type="evidence" value="ECO:0007669"/>
    <property type="project" value="InterPro"/>
</dbReference>
<dbReference type="GO" id="GO:0030674">
    <property type="term" value="F:protein-macromolecule adaptor activity"/>
    <property type="evidence" value="ECO:0007669"/>
    <property type="project" value="InterPro"/>
</dbReference>
<dbReference type="OrthoDB" id="5971719at2759"/>
<dbReference type="InterPro" id="IPR007131">
    <property type="entry name" value="SHD1"/>
</dbReference>
<dbReference type="GO" id="GO:0042802">
    <property type="term" value="F:identical protein binding"/>
    <property type="evidence" value="ECO:0007669"/>
    <property type="project" value="InterPro"/>
</dbReference>
<reference evidence="2" key="1">
    <citation type="journal article" date="2020" name="Stud. Mycol.">
        <title>101 Dothideomycetes genomes: a test case for predicting lifestyles and emergence of pathogens.</title>
        <authorList>
            <person name="Haridas S."/>
            <person name="Albert R."/>
            <person name="Binder M."/>
            <person name="Bloem J."/>
            <person name="Labutti K."/>
            <person name="Salamov A."/>
            <person name="Andreopoulos B."/>
            <person name="Baker S."/>
            <person name="Barry K."/>
            <person name="Bills G."/>
            <person name="Bluhm B."/>
            <person name="Cannon C."/>
            <person name="Castanera R."/>
            <person name="Culley D."/>
            <person name="Daum C."/>
            <person name="Ezra D."/>
            <person name="Gonzalez J."/>
            <person name="Henrissat B."/>
            <person name="Kuo A."/>
            <person name="Liang C."/>
            <person name="Lipzen A."/>
            <person name="Lutzoni F."/>
            <person name="Magnuson J."/>
            <person name="Mondo S."/>
            <person name="Nolan M."/>
            <person name="Ohm R."/>
            <person name="Pangilinan J."/>
            <person name="Park H.-J."/>
            <person name="Ramirez L."/>
            <person name="Alfaro M."/>
            <person name="Sun H."/>
            <person name="Tritt A."/>
            <person name="Yoshinaga Y."/>
            <person name="Zwiers L.-H."/>
            <person name="Turgeon B."/>
            <person name="Goodwin S."/>
            <person name="Spatafora J."/>
            <person name="Crous P."/>
            <person name="Grigoriev I."/>
        </authorList>
    </citation>
    <scope>NUCLEOTIDE SEQUENCE</scope>
    <source>
        <strain evidence="2">CBS 115976</strain>
    </source>
</reference>
<dbReference type="EMBL" id="MU004235">
    <property type="protein sequence ID" value="KAF2669746.1"/>
    <property type="molecule type" value="Genomic_DNA"/>
</dbReference>
<sequence>MAVTMSTPLFRESWYSTSPYHLEETATIAQNGVRRFVGHVWTDKSHTKRKSGVEIAHDSRNVINLNDSPSGDDTPRAKKRQRIEYEMHEVSNDSLVEPDLKDIKVPSNPADSTKMRIWTDRSLVFKVTAELIGTRDDSAMLFKSNGVRITVPFRKLSVTDLEYIETQTALSLDEHKATVVAYQSRRTQTYARPTGDLRIWTDVSGRYTTIAKYLDLKDGKLHLHKENGWKITVPLERISMADVEFVRATRTPS</sequence>
<evidence type="ECO:0000259" key="1">
    <source>
        <dbReference type="Pfam" id="PF03983"/>
    </source>
</evidence>
<feature type="domain" description="SLA1 homology" evidence="1">
    <location>
        <begin position="196"/>
        <end position="249"/>
    </location>
</feature>
<dbReference type="Gene3D" id="2.30.30.700">
    <property type="entry name" value="SLA1 homology domain 1"/>
    <property type="match status" value="2"/>
</dbReference>
<organism evidence="2 3">
    <name type="scientific">Microthyrium microscopicum</name>
    <dbReference type="NCBI Taxonomy" id="703497"/>
    <lineage>
        <taxon>Eukaryota</taxon>
        <taxon>Fungi</taxon>
        <taxon>Dikarya</taxon>
        <taxon>Ascomycota</taxon>
        <taxon>Pezizomycotina</taxon>
        <taxon>Dothideomycetes</taxon>
        <taxon>Dothideomycetes incertae sedis</taxon>
        <taxon>Microthyriales</taxon>
        <taxon>Microthyriaceae</taxon>
        <taxon>Microthyrium</taxon>
    </lineage>
</organism>
<proteinExistence type="predicted"/>
<feature type="domain" description="SLA1 homology" evidence="1">
    <location>
        <begin position="109"/>
        <end position="171"/>
    </location>
</feature>
<keyword evidence="3" id="KW-1185">Reference proteome</keyword>
<protein>
    <submittedName>
        <fullName evidence="2">SHD1-domain-containing protein</fullName>
    </submittedName>
</protein>
<name>A0A6A6UDP4_9PEZI</name>
<dbReference type="Pfam" id="PF03983">
    <property type="entry name" value="SHD1"/>
    <property type="match status" value="2"/>
</dbReference>
<dbReference type="AlphaFoldDB" id="A0A6A6UDP4"/>
<evidence type="ECO:0000313" key="2">
    <source>
        <dbReference type="EMBL" id="KAF2669746.1"/>
    </source>
</evidence>
<gene>
    <name evidence="2" type="ORF">BT63DRAFT_401904</name>
</gene>
<accession>A0A6A6UDP4</accession>